<dbReference type="AlphaFoldDB" id="A0AAD0AKZ9"/>
<evidence type="ECO:0000313" key="2">
    <source>
        <dbReference type="EMBL" id="ATV61306.1"/>
    </source>
</evidence>
<feature type="chain" id="PRO_5042104081" description="Lipoprotein" evidence="1">
    <location>
        <begin position="21"/>
        <end position="179"/>
    </location>
</feature>
<evidence type="ECO:0000256" key="1">
    <source>
        <dbReference type="SAM" id="SignalP"/>
    </source>
</evidence>
<reference evidence="2 3" key="1">
    <citation type="submission" date="2017-11" db="EMBL/GenBank/DDBJ databases">
        <title>Genome sequencing of Fusobacterium periodonticum KCOM 1263.</title>
        <authorList>
            <person name="Kook J.-K."/>
            <person name="Park S.-N."/>
            <person name="Lim Y.K."/>
        </authorList>
    </citation>
    <scope>NUCLEOTIDE SEQUENCE [LARGE SCALE GENOMIC DNA]</scope>
    <source>
        <strain evidence="2 3">KCOM 1263</strain>
    </source>
</reference>
<keyword evidence="3" id="KW-1185">Reference proteome</keyword>
<proteinExistence type="predicted"/>
<dbReference type="Proteomes" id="UP000228552">
    <property type="component" value="Chromosome"/>
</dbReference>
<evidence type="ECO:0000313" key="3">
    <source>
        <dbReference type="Proteomes" id="UP000228552"/>
    </source>
</evidence>
<keyword evidence="1" id="KW-0732">Signal</keyword>
<gene>
    <name evidence="2" type="ORF">CTM74_05380</name>
</gene>
<sequence>MAKKIIVIIFSVLIFNTCMGMTTKQYSYQTDKKDKTINIVGQLIDENNEYSFLDYFEISDGRNKKNIKHRIKLVNNKIKIIKDNREYIIPYSKSQNDDDEYLYIDILKNGVNITDDEFVVYLGKIELDTGEIIKLPPLHLKKYVYITKGSILNTINPNGKFNQYYNTVEEYKKNGWKEE</sequence>
<name>A0AAD0AKZ9_9FUSO</name>
<protein>
    <recommendedName>
        <fullName evidence="4">Lipoprotein</fullName>
    </recommendedName>
</protein>
<dbReference type="RefSeq" id="WP_099987308.1">
    <property type="nucleotide sequence ID" value="NZ_CP024700.1"/>
</dbReference>
<feature type="signal peptide" evidence="1">
    <location>
        <begin position="1"/>
        <end position="20"/>
    </location>
</feature>
<accession>A0AAD0AKZ9</accession>
<evidence type="ECO:0008006" key="4">
    <source>
        <dbReference type="Google" id="ProtNLM"/>
    </source>
</evidence>
<organism evidence="2 3">
    <name type="scientific">Fusobacterium pseudoperiodonticum</name>
    <dbReference type="NCBI Taxonomy" id="2663009"/>
    <lineage>
        <taxon>Bacteria</taxon>
        <taxon>Fusobacteriati</taxon>
        <taxon>Fusobacteriota</taxon>
        <taxon>Fusobacteriia</taxon>
        <taxon>Fusobacteriales</taxon>
        <taxon>Fusobacteriaceae</taxon>
        <taxon>Fusobacterium</taxon>
    </lineage>
</organism>
<dbReference type="EMBL" id="CP024700">
    <property type="protein sequence ID" value="ATV61306.1"/>
    <property type="molecule type" value="Genomic_DNA"/>
</dbReference>